<comment type="caution">
    <text evidence="1">The sequence shown here is derived from an EMBL/GenBank/DDBJ whole genome shotgun (WGS) entry which is preliminary data.</text>
</comment>
<organism evidence="1 2">
    <name type="scientific">Apiospora saccharicola</name>
    <dbReference type="NCBI Taxonomy" id="335842"/>
    <lineage>
        <taxon>Eukaryota</taxon>
        <taxon>Fungi</taxon>
        <taxon>Dikarya</taxon>
        <taxon>Ascomycota</taxon>
        <taxon>Pezizomycotina</taxon>
        <taxon>Sordariomycetes</taxon>
        <taxon>Xylariomycetidae</taxon>
        <taxon>Amphisphaeriales</taxon>
        <taxon>Apiosporaceae</taxon>
        <taxon>Apiospora</taxon>
    </lineage>
</organism>
<accession>A0ABR1VPV5</accession>
<dbReference type="Proteomes" id="UP001446871">
    <property type="component" value="Unassembled WGS sequence"/>
</dbReference>
<protein>
    <submittedName>
        <fullName evidence="1">Uncharacterized protein</fullName>
    </submittedName>
</protein>
<reference evidence="1 2" key="1">
    <citation type="submission" date="2023-01" db="EMBL/GenBank/DDBJ databases">
        <title>Analysis of 21 Apiospora genomes using comparative genomics revels a genus with tremendous synthesis potential of carbohydrate active enzymes and secondary metabolites.</title>
        <authorList>
            <person name="Sorensen T."/>
        </authorList>
    </citation>
    <scope>NUCLEOTIDE SEQUENCE [LARGE SCALE GENOMIC DNA]</scope>
    <source>
        <strain evidence="1 2">CBS 83171</strain>
    </source>
</reference>
<evidence type="ECO:0000313" key="1">
    <source>
        <dbReference type="EMBL" id="KAK8071944.1"/>
    </source>
</evidence>
<evidence type="ECO:0000313" key="2">
    <source>
        <dbReference type="Proteomes" id="UP001446871"/>
    </source>
</evidence>
<name>A0ABR1VPV5_9PEZI</name>
<keyword evidence="2" id="KW-1185">Reference proteome</keyword>
<gene>
    <name evidence="1" type="ORF">PG996_005292</name>
</gene>
<dbReference type="EMBL" id="JAQQWM010000003">
    <property type="protein sequence ID" value="KAK8071944.1"/>
    <property type="molecule type" value="Genomic_DNA"/>
</dbReference>
<proteinExistence type="predicted"/>
<sequence>MRKEGRGLKNFNSRQEGKSLEYSFSHLTSITTEITADIERCLKWAICTRDAYLKAAYDVMDVVARASAAQAGIRINDCHDNQLLIGRIFETRNVLLDAAFNSTEQQYELPKQFDPRQNP</sequence>